<dbReference type="GO" id="GO:0045454">
    <property type="term" value="P:cell redox homeostasis"/>
    <property type="evidence" value="ECO:0007669"/>
    <property type="project" value="TreeGrafter"/>
</dbReference>
<keyword evidence="2" id="KW-0813">Transport</keyword>
<evidence type="ECO:0000259" key="6">
    <source>
        <dbReference type="PROSITE" id="PS51352"/>
    </source>
</evidence>
<gene>
    <name evidence="7" type="ordered locus">MYPU_1840</name>
</gene>
<organism evidence="8">
    <name type="scientific">Mycoplasmopsis pulmonis (strain UAB CTIP)</name>
    <name type="common">Mycoplasma pulmonis</name>
    <dbReference type="NCBI Taxonomy" id="272635"/>
    <lineage>
        <taxon>Bacteria</taxon>
        <taxon>Bacillati</taxon>
        <taxon>Mycoplasmatota</taxon>
        <taxon>Mycoplasmoidales</taxon>
        <taxon>Metamycoplasmataceae</taxon>
        <taxon>Mycoplasmopsis</taxon>
    </lineage>
</organism>
<name>Q98R26_MYCPU</name>
<dbReference type="HOGENOM" id="CLU_090389_10_4_14"/>
<evidence type="ECO:0000256" key="5">
    <source>
        <dbReference type="ARBA" id="ARBA00023284"/>
    </source>
</evidence>
<keyword evidence="8" id="KW-1185">Reference proteome</keyword>
<dbReference type="Pfam" id="PF00085">
    <property type="entry name" value="Thioredoxin"/>
    <property type="match status" value="1"/>
</dbReference>
<dbReference type="SUPFAM" id="SSF52833">
    <property type="entry name" value="Thioredoxin-like"/>
    <property type="match status" value="1"/>
</dbReference>
<keyword evidence="4" id="KW-1015">Disulfide bond</keyword>
<dbReference type="BioCyc" id="MPUL272635:G1GT6-187-MONOMER"/>
<dbReference type="Gene3D" id="3.40.30.10">
    <property type="entry name" value="Glutaredoxin"/>
    <property type="match status" value="1"/>
</dbReference>
<dbReference type="GO" id="GO:0015035">
    <property type="term" value="F:protein-disulfide reductase activity"/>
    <property type="evidence" value="ECO:0007669"/>
    <property type="project" value="TreeGrafter"/>
</dbReference>
<protein>
    <submittedName>
        <fullName evidence="7">THIOREDOXIN</fullName>
    </submittedName>
</protein>
<dbReference type="eggNOG" id="COG3118">
    <property type="taxonomic scope" value="Bacteria"/>
</dbReference>
<keyword evidence="3" id="KW-0249">Electron transport</keyword>
<evidence type="ECO:0000256" key="4">
    <source>
        <dbReference type="ARBA" id="ARBA00023157"/>
    </source>
</evidence>
<dbReference type="AlphaFoldDB" id="Q98R26"/>
<feature type="domain" description="Thioredoxin" evidence="6">
    <location>
        <begin position="1"/>
        <end position="113"/>
    </location>
</feature>
<dbReference type="EMBL" id="AL445563">
    <property type="protein sequence ID" value="CAC13357.1"/>
    <property type="molecule type" value="Genomic_DNA"/>
</dbReference>
<evidence type="ECO:0000256" key="2">
    <source>
        <dbReference type="ARBA" id="ARBA00022448"/>
    </source>
</evidence>
<accession>Q98R26</accession>
<dbReference type="InterPro" id="IPR036249">
    <property type="entry name" value="Thioredoxin-like_sf"/>
</dbReference>
<dbReference type="RefSeq" id="WP_010924988.1">
    <property type="nucleotide sequence ID" value="NC_002771.1"/>
</dbReference>
<dbReference type="PROSITE" id="PS00194">
    <property type="entry name" value="THIOREDOXIN_1"/>
    <property type="match status" value="1"/>
</dbReference>
<dbReference type="PROSITE" id="PS51352">
    <property type="entry name" value="THIOREDOXIN_2"/>
    <property type="match status" value="1"/>
</dbReference>
<dbReference type="PANTHER" id="PTHR45663:SF11">
    <property type="entry name" value="GEO12009P1"/>
    <property type="match status" value="1"/>
</dbReference>
<dbReference type="CDD" id="cd02947">
    <property type="entry name" value="TRX_family"/>
    <property type="match status" value="1"/>
</dbReference>
<proteinExistence type="inferred from homology"/>
<dbReference type="PANTHER" id="PTHR45663">
    <property type="entry name" value="GEO12009P1"/>
    <property type="match status" value="1"/>
</dbReference>
<reference evidence="7 8" key="1">
    <citation type="journal article" date="2001" name="Nucleic Acids Res.">
        <title>The complete genome sequence of the murine respiratory pathogen Mycoplasma pulmonis.</title>
        <authorList>
            <person name="Chambaud I."/>
            <person name="Heilig R."/>
            <person name="Ferris S."/>
            <person name="Barbe V."/>
            <person name="Samson D."/>
            <person name="Galisson F."/>
            <person name="Moszer I."/>
            <person name="Dybvig K."/>
            <person name="Wroblewski H."/>
            <person name="Viari A."/>
            <person name="Rocha E.P.C."/>
            <person name="Blanchard A."/>
        </authorList>
    </citation>
    <scope>NUCLEOTIDE SEQUENCE [LARGE SCALE GENOMIC DNA]</scope>
    <source>
        <strain evidence="7 8">UAB CTIP</strain>
    </source>
</reference>
<dbReference type="Proteomes" id="UP000000528">
    <property type="component" value="Chromosome"/>
</dbReference>
<dbReference type="PIR" id="H90534">
    <property type="entry name" value="H90534"/>
</dbReference>
<evidence type="ECO:0000313" key="8">
    <source>
        <dbReference type="Proteomes" id="UP000000528"/>
    </source>
</evidence>
<sequence length="125" mass="14215">MDYSKYDLKKSEVEPKLKEGVKVLSFYQIGCPPCDMIKPELVKLVEKNKDKMELFLVRINRDGKHDEERRWAAESGVSATPTTFIYKDGKIVNTIVGYKPLSVLEEEMSKLEMNCACSETGCATK</sequence>
<evidence type="ECO:0000313" key="7">
    <source>
        <dbReference type="EMBL" id="CAC13357.1"/>
    </source>
</evidence>
<dbReference type="InterPro" id="IPR013766">
    <property type="entry name" value="Thioredoxin_domain"/>
</dbReference>
<dbReference type="STRING" id="272635.gene:17576771"/>
<evidence type="ECO:0000256" key="1">
    <source>
        <dbReference type="ARBA" id="ARBA00008987"/>
    </source>
</evidence>
<dbReference type="InterPro" id="IPR017937">
    <property type="entry name" value="Thioredoxin_CS"/>
</dbReference>
<evidence type="ECO:0000256" key="3">
    <source>
        <dbReference type="ARBA" id="ARBA00022982"/>
    </source>
</evidence>
<dbReference type="GO" id="GO:0005829">
    <property type="term" value="C:cytosol"/>
    <property type="evidence" value="ECO:0007669"/>
    <property type="project" value="TreeGrafter"/>
</dbReference>
<comment type="similarity">
    <text evidence="1">Belongs to the thioredoxin family.</text>
</comment>
<keyword evidence="5" id="KW-0676">Redox-active center</keyword>
<dbReference type="KEGG" id="mpu:MYPU_1840"/>